<dbReference type="GeneID" id="76197618"/>
<dbReference type="Proteomes" id="UP000046090">
    <property type="component" value="Unassembled WGS sequence"/>
</dbReference>
<keyword evidence="2" id="KW-1185">Reference proteome</keyword>
<sequence length="110" mass="13089">MLAQWMVITLMVLFVAYMAVRTFFYRSVAKRQEKYSASMKLTLQEAEVLIQKHQLQLQRSLGNIDILTHEMNALKDEVKVLKQRNAQYRLETDKYKARIRELEQKIEALL</sequence>
<gene>
    <name evidence="1" type="ORF">HHE01_01390</name>
</gene>
<reference evidence="2" key="1">
    <citation type="submission" date="2014-12" db="EMBL/GenBank/DDBJ databases">
        <authorList>
            <person name="Smet A."/>
        </authorList>
    </citation>
    <scope>NUCLEOTIDE SEQUENCE [LARGE SCALE GENOMIC DNA]</scope>
</reference>
<dbReference type="EMBL" id="CDMK01000003">
    <property type="protein sequence ID" value="CRI35141.1"/>
    <property type="molecule type" value="Genomic_DNA"/>
</dbReference>
<dbReference type="OrthoDB" id="5339743at2"/>
<organism evidence="1 2">
    <name type="scientific">Helicobacter heilmannii</name>
    <dbReference type="NCBI Taxonomy" id="35817"/>
    <lineage>
        <taxon>Bacteria</taxon>
        <taxon>Pseudomonadati</taxon>
        <taxon>Campylobacterota</taxon>
        <taxon>Epsilonproteobacteria</taxon>
        <taxon>Campylobacterales</taxon>
        <taxon>Helicobacteraceae</taxon>
        <taxon>Helicobacter</taxon>
    </lineage>
</organism>
<name>A0A0K2XMM4_HELHE</name>
<dbReference type="RefSeq" id="WP_015107297.1">
    <property type="nucleotide sequence ID" value="NZ_AP026684.1"/>
</dbReference>
<accession>A0A0K2XMM4</accession>
<evidence type="ECO:0000313" key="2">
    <source>
        <dbReference type="Proteomes" id="UP000046090"/>
    </source>
</evidence>
<evidence type="ECO:0000313" key="1">
    <source>
        <dbReference type="EMBL" id="CRI35141.1"/>
    </source>
</evidence>
<dbReference type="STRING" id="1216962.BN341_15710"/>
<proteinExistence type="predicted"/>
<dbReference type="AlphaFoldDB" id="A0A0K2XMM4"/>
<protein>
    <submittedName>
        <fullName evidence="1">Putative</fullName>
    </submittedName>
</protein>